<dbReference type="Pfam" id="PF11013">
    <property type="entry name" value="DUF2851"/>
    <property type="match status" value="1"/>
</dbReference>
<accession>A0ABP8NI33</accession>
<reference evidence="2" key="1">
    <citation type="journal article" date="2019" name="Int. J. Syst. Evol. Microbiol.">
        <title>The Global Catalogue of Microorganisms (GCM) 10K type strain sequencing project: providing services to taxonomists for standard genome sequencing and annotation.</title>
        <authorList>
            <consortium name="The Broad Institute Genomics Platform"/>
            <consortium name="The Broad Institute Genome Sequencing Center for Infectious Disease"/>
            <person name="Wu L."/>
            <person name="Ma J."/>
        </authorList>
    </citation>
    <scope>NUCLEOTIDE SEQUENCE [LARGE SCALE GENOMIC DNA]</scope>
    <source>
        <strain evidence="2">JCM 32105</strain>
    </source>
</reference>
<keyword evidence="2" id="KW-1185">Reference proteome</keyword>
<protein>
    <submittedName>
        <fullName evidence="1">DUF2851 family protein</fullName>
    </submittedName>
</protein>
<proteinExistence type="predicted"/>
<gene>
    <name evidence="1" type="ORF">GCM10023093_18620</name>
</gene>
<organism evidence="1 2">
    <name type="scientific">Nemorincola caseinilytica</name>
    <dbReference type="NCBI Taxonomy" id="2054315"/>
    <lineage>
        <taxon>Bacteria</taxon>
        <taxon>Pseudomonadati</taxon>
        <taxon>Bacteroidota</taxon>
        <taxon>Chitinophagia</taxon>
        <taxon>Chitinophagales</taxon>
        <taxon>Chitinophagaceae</taxon>
        <taxon>Nemorincola</taxon>
    </lineage>
</organism>
<dbReference type="EMBL" id="BAABFA010000011">
    <property type="protein sequence ID" value="GAA4465806.1"/>
    <property type="molecule type" value="Genomic_DNA"/>
</dbReference>
<name>A0ABP8NI33_9BACT</name>
<evidence type="ECO:0000313" key="2">
    <source>
        <dbReference type="Proteomes" id="UP001500067"/>
    </source>
</evidence>
<dbReference type="InterPro" id="IPR021272">
    <property type="entry name" value="DUF2851"/>
</dbReference>
<comment type="caution">
    <text evidence="1">The sequence shown here is derived from an EMBL/GenBank/DDBJ whole genome shotgun (WGS) entry which is preliminary data.</text>
</comment>
<sequence length="428" mass="48539">MADSPIMNEALLLFIWQHSLYDTVALRTAAGEPLTVIAPGRVNTNAGPDLSDAKIKVGDTILVGNVELHVRTSDWYKHGHQHDAAYRSLALHVVYEHDAPAIGGNIPTLELKDHIPAGMIARYSGLMTGPGKLPCGTQHSIVRDITKEGWMSRLLAERWEQKLAEWDVMLSDSADDWRNLLYWRMAANFGFKTNATPFLMLARSLPLNVATRHKDDLMQLEALFFGQAGMLDGDFTDDHPRTLQREYEYLRKKYKLHPIPAELWKFMRMRPVNFPSVRIAQFAALVHRSVHLFSQVIESHTVADIRTLLDVKAGEYWDTHYRFDVPQDKPSVKTLGKTSVENIIINTIAPIQFLYAARQGTAALQERSLQLLESVPAEQNHITALWEENNWTVQNAAGSQALIQLYNNYCSRKRCLDCTIGLGIMRRK</sequence>
<dbReference type="Proteomes" id="UP001500067">
    <property type="component" value="Unassembled WGS sequence"/>
</dbReference>
<evidence type="ECO:0000313" key="1">
    <source>
        <dbReference type="EMBL" id="GAA4465806.1"/>
    </source>
</evidence>